<keyword evidence="1" id="KW-0472">Membrane</keyword>
<sequence>MSLAAAAALGLAAVLALMGGVWAASLPLRDASLVDRFWGVGFIVVTAVYHAAYGLPAHGWPVLALVLLWGARLSLYLAWRSWGAGEDPRYRALREQGGPRWARRSLVSVFGLQAVALWLLSAPLLYAIARGSAEAWLSAPALLGAALFAAGWCYEAVADAQLARFRADPASRGRVLERGLWRYSRHPNYFGEILVWWGLWGFALAAGGWWTAFSPLLITALLARVTGVPLLEARLREGRPGYAEYAARTNALIPGPPRRRGEGRPGD</sequence>
<protein>
    <recommendedName>
        <fullName evidence="4">Steroid 5-alpha reductase C-terminal domain-containing protein</fullName>
    </recommendedName>
</protein>
<evidence type="ECO:0008006" key="4">
    <source>
        <dbReference type="Google" id="ProtNLM"/>
    </source>
</evidence>
<proteinExistence type="predicted"/>
<feature type="non-terminal residue" evidence="2">
    <location>
        <position position="267"/>
    </location>
</feature>
<keyword evidence="3" id="KW-1185">Reference proteome</keyword>
<dbReference type="EMBL" id="NRSH01000047">
    <property type="protein sequence ID" value="MBK1726517.1"/>
    <property type="molecule type" value="Genomic_DNA"/>
</dbReference>
<dbReference type="RefSeq" id="WP_200257752.1">
    <property type="nucleotide sequence ID" value="NZ_NRSH01000047.1"/>
</dbReference>
<feature type="transmembrane region" description="Helical" evidence="1">
    <location>
        <begin position="106"/>
        <end position="129"/>
    </location>
</feature>
<feature type="transmembrane region" description="Helical" evidence="1">
    <location>
        <begin position="47"/>
        <end position="71"/>
    </location>
</feature>
<keyword evidence="1" id="KW-1133">Transmembrane helix</keyword>
<keyword evidence="1" id="KW-0812">Transmembrane</keyword>
<evidence type="ECO:0000256" key="1">
    <source>
        <dbReference type="SAM" id="Phobius"/>
    </source>
</evidence>
<organism evidence="2 3">
    <name type="scientific">Halorhodospira neutriphila</name>
    <dbReference type="NCBI Taxonomy" id="168379"/>
    <lineage>
        <taxon>Bacteria</taxon>
        <taxon>Pseudomonadati</taxon>
        <taxon>Pseudomonadota</taxon>
        <taxon>Gammaproteobacteria</taxon>
        <taxon>Chromatiales</taxon>
        <taxon>Ectothiorhodospiraceae</taxon>
        <taxon>Halorhodospira</taxon>
    </lineage>
</organism>
<comment type="caution">
    <text evidence="2">The sequence shown here is derived from an EMBL/GenBank/DDBJ whole genome shotgun (WGS) entry which is preliminary data.</text>
</comment>
<feature type="transmembrane region" description="Helical" evidence="1">
    <location>
        <begin position="135"/>
        <end position="157"/>
    </location>
</feature>
<dbReference type="Gene3D" id="1.20.120.1630">
    <property type="match status" value="1"/>
</dbReference>
<evidence type="ECO:0000313" key="2">
    <source>
        <dbReference type="EMBL" id="MBK1726517.1"/>
    </source>
</evidence>
<name>A0ABS1E5Y0_9GAMM</name>
<gene>
    <name evidence="2" type="ORF">CKO13_05670</name>
</gene>
<accession>A0ABS1E5Y0</accession>
<dbReference type="PROSITE" id="PS50244">
    <property type="entry name" value="S5A_REDUCTASE"/>
    <property type="match status" value="1"/>
</dbReference>
<dbReference type="PANTHER" id="PTHR32251:SF17">
    <property type="entry name" value="STEROID 5-ALPHA REDUCTASE C-TERMINAL DOMAIN-CONTAINING PROTEIN"/>
    <property type="match status" value="1"/>
</dbReference>
<reference evidence="2 3" key="1">
    <citation type="journal article" date="2020" name="Microorganisms">
        <title>Osmotic Adaptation and Compatible Solute Biosynthesis of Phototrophic Bacteria as Revealed from Genome Analyses.</title>
        <authorList>
            <person name="Imhoff J.F."/>
            <person name="Rahn T."/>
            <person name="Kunzel S."/>
            <person name="Keller A."/>
            <person name="Neulinger S.C."/>
        </authorList>
    </citation>
    <scope>NUCLEOTIDE SEQUENCE [LARGE SCALE GENOMIC DNA]</scope>
    <source>
        <strain evidence="2 3">DSM 15116</strain>
    </source>
</reference>
<dbReference type="Proteomes" id="UP000738126">
    <property type="component" value="Unassembled WGS sequence"/>
</dbReference>
<dbReference type="InterPro" id="IPR010721">
    <property type="entry name" value="UstE-like"/>
</dbReference>
<dbReference type="Pfam" id="PF06966">
    <property type="entry name" value="DUF1295"/>
    <property type="match status" value="1"/>
</dbReference>
<dbReference type="PANTHER" id="PTHR32251">
    <property type="entry name" value="3-OXO-5-ALPHA-STEROID 4-DEHYDROGENASE"/>
    <property type="match status" value="1"/>
</dbReference>
<evidence type="ECO:0000313" key="3">
    <source>
        <dbReference type="Proteomes" id="UP000738126"/>
    </source>
</evidence>